<accession>A0A1U7NIR5</accession>
<dbReference type="SUPFAM" id="SSF64288">
    <property type="entry name" value="Chorismate lyase-like"/>
    <property type="match status" value="1"/>
</dbReference>
<proteinExistence type="predicted"/>
<dbReference type="InterPro" id="IPR011663">
    <property type="entry name" value="UTRA"/>
</dbReference>
<evidence type="ECO:0000259" key="5">
    <source>
        <dbReference type="PROSITE" id="PS50949"/>
    </source>
</evidence>
<dbReference type="Pfam" id="PF00392">
    <property type="entry name" value="GntR"/>
    <property type="match status" value="1"/>
</dbReference>
<evidence type="ECO:0000256" key="3">
    <source>
        <dbReference type="ARBA" id="ARBA00023125"/>
    </source>
</evidence>
<dbReference type="SMART" id="SM00345">
    <property type="entry name" value="HTH_GNTR"/>
    <property type="match status" value="1"/>
</dbReference>
<dbReference type="GO" id="GO:0045892">
    <property type="term" value="P:negative regulation of DNA-templated transcription"/>
    <property type="evidence" value="ECO:0007669"/>
    <property type="project" value="TreeGrafter"/>
</dbReference>
<keyword evidence="2" id="KW-0805">Transcription regulation</keyword>
<dbReference type="CDD" id="cd07377">
    <property type="entry name" value="WHTH_GntR"/>
    <property type="match status" value="1"/>
</dbReference>
<reference evidence="6 7" key="1">
    <citation type="submission" date="2016-11" db="EMBL/GenBank/DDBJ databases">
        <title>Description of two novel members of the family Erysipelotrichaceae: Ileibacterium lipovorans gen. nov., sp. nov. and Dubosiella newyorkensis, gen. nov., sp. nov.</title>
        <authorList>
            <person name="Cox L.M."/>
            <person name="Sohn J."/>
            <person name="Tyrrell K.L."/>
            <person name="Citron D.M."/>
            <person name="Lawson P.A."/>
            <person name="Patel N.B."/>
            <person name="Iizumi T."/>
            <person name="Perez-Perez G.I."/>
            <person name="Goldstein E.J."/>
            <person name="Blaser M.J."/>
        </authorList>
    </citation>
    <scope>NUCLEOTIDE SEQUENCE [LARGE SCALE GENOMIC DNA]</scope>
    <source>
        <strain evidence="6 7">NYU-BL-A3</strain>
    </source>
</reference>
<dbReference type="InterPro" id="IPR050679">
    <property type="entry name" value="Bact_HTH_transcr_reg"/>
</dbReference>
<dbReference type="GO" id="GO:0003700">
    <property type="term" value="F:DNA-binding transcription factor activity"/>
    <property type="evidence" value="ECO:0007669"/>
    <property type="project" value="InterPro"/>
</dbReference>
<sequence length="240" mass="27396">MTKYMRIYTDTKNLILSGHYRDGDQLPEEAAVCEKYGCSRMTVKKAYDMLVADGFIYRKQGQGSFVLSSSSNRDGMELQERELQGFTRSNESTRNGQVSSKVLRFQLIFAPEDIAEILGIEKNAPLYDILRVRNVDDRPYVIEQTYMAPQTIPGITLDIVSSSIYNYIENELGLKIASSKKTMSAEPSDELAWAELGLTEKEPVLVVEQIAYLDNGTPFEYSISKHRYDLFKFSTYSLRR</sequence>
<dbReference type="PROSITE" id="PS50949">
    <property type="entry name" value="HTH_GNTR"/>
    <property type="match status" value="1"/>
</dbReference>
<keyword evidence="4" id="KW-0804">Transcription</keyword>
<keyword evidence="1" id="KW-0678">Repressor</keyword>
<evidence type="ECO:0000313" key="6">
    <source>
        <dbReference type="EMBL" id="OLU42585.1"/>
    </source>
</evidence>
<organism evidence="6 7">
    <name type="scientific">Ileibacterium valens</name>
    <dbReference type="NCBI Taxonomy" id="1862668"/>
    <lineage>
        <taxon>Bacteria</taxon>
        <taxon>Bacillati</taxon>
        <taxon>Bacillota</taxon>
        <taxon>Erysipelotrichia</taxon>
        <taxon>Erysipelotrichales</taxon>
        <taxon>Erysipelotrichaceae</taxon>
        <taxon>Ileibacterium</taxon>
    </lineage>
</organism>
<dbReference type="InterPro" id="IPR036390">
    <property type="entry name" value="WH_DNA-bd_sf"/>
</dbReference>
<gene>
    <name evidence="6" type="ORF">BO222_01350</name>
</gene>
<dbReference type="AlphaFoldDB" id="A0A1U7NIR5"/>
<evidence type="ECO:0000256" key="1">
    <source>
        <dbReference type="ARBA" id="ARBA00022491"/>
    </source>
</evidence>
<dbReference type="InterPro" id="IPR036388">
    <property type="entry name" value="WH-like_DNA-bd_sf"/>
</dbReference>
<dbReference type="FunFam" id="3.40.1410.10:FF:000008">
    <property type="entry name" value="Transcriptional regulator, GntR family"/>
    <property type="match status" value="1"/>
</dbReference>
<dbReference type="Gene3D" id="1.10.10.10">
    <property type="entry name" value="Winged helix-like DNA-binding domain superfamily/Winged helix DNA-binding domain"/>
    <property type="match status" value="1"/>
</dbReference>
<dbReference type="GO" id="GO:0003677">
    <property type="term" value="F:DNA binding"/>
    <property type="evidence" value="ECO:0007669"/>
    <property type="project" value="UniProtKB-KW"/>
</dbReference>
<dbReference type="Pfam" id="PF07702">
    <property type="entry name" value="UTRA"/>
    <property type="match status" value="1"/>
</dbReference>
<protein>
    <recommendedName>
        <fullName evidence="5">HTH gntR-type domain-containing protein</fullName>
    </recommendedName>
</protein>
<comment type="caution">
    <text evidence="6">The sequence shown here is derived from an EMBL/GenBank/DDBJ whole genome shotgun (WGS) entry which is preliminary data.</text>
</comment>
<keyword evidence="3" id="KW-0238">DNA-binding</keyword>
<dbReference type="SMART" id="SM00866">
    <property type="entry name" value="UTRA"/>
    <property type="match status" value="1"/>
</dbReference>
<dbReference type="PANTHER" id="PTHR44846">
    <property type="entry name" value="MANNOSYL-D-GLYCERATE TRANSPORT/METABOLISM SYSTEM REPRESSOR MNGR-RELATED"/>
    <property type="match status" value="1"/>
</dbReference>
<name>A0A1U7NIR5_9FIRM</name>
<dbReference type="PRINTS" id="PR00035">
    <property type="entry name" value="HTHGNTR"/>
</dbReference>
<dbReference type="InterPro" id="IPR028978">
    <property type="entry name" value="Chorismate_lyase_/UTRA_dom_sf"/>
</dbReference>
<keyword evidence="7" id="KW-1185">Reference proteome</keyword>
<dbReference type="PANTHER" id="PTHR44846:SF5">
    <property type="entry name" value="HTH-TYPE TRANSCRIPTIONAL REGULATOR GMUR"/>
    <property type="match status" value="1"/>
</dbReference>
<dbReference type="Gene3D" id="3.40.1410.10">
    <property type="entry name" value="Chorismate lyase-like"/>
    <property type="match status" value="1"/>
</dbReference>
<dbReference type="EMBL" id="MPJW01000049">
    <property type="protein sequence ID" value="OLU42585.1"/>
    <property type="molecule type" value="Genomic_DNA"/>
</dbReference>
<dbReference type="Proteomes" id="UP000186341">
    <property type="component" value="Unassembled WGS sequence"/>
</dbReference>
<dbReference type="SUPFAM" id="SSF46785">
    <property type="entry name" value="Winged helix' DNA-binding domain"/>
    <property type="match status" value="1"/>
</dbReference>
<dbReference type="InterPro" id="IPR000524">
    <property type="entry name" value="Tscrpt_reg_HTH_GntR"/>
</dbReference>
<evidence type="ECO:0000256" key="2">
    <source>
        <dbReference type="ARBA" id="ARBA00023015"/>
    </source>
</evidence>
<feature type="domain" description="HTH gntR-type" evidence="5">
    <location>
        <begin position="1"/>
        <end position="69"/>
    </location>
</feature>
<evidence type="ECO:0000256" key="4">
    <source>
        <dbReference type="ARBA" id="ARBA00023163"/>
    </source>
</evidence>
<evidence type="ECO:0000313" key="7">
    <source>
        <dbReference type="Proteomes" id="UP000186341"/>
    </source>
</evidence>